<dbReference type="PANTHER" id="PTHR33132:SF142">
    <property type="entry name" value="SERINE-RICH PROTEIN-LIKE PROTEIN"/>
    <property type="match status" value="1"/>
</dbReference>
<evidence type="ECO:0008006" key="3">
    <source>
        <dbReference type="Google" id="ProtNLM"/>
    </source>
</evidence>
<feature type="compositionally biased region" description="Low complexity" evidence="1">
    <location>
        <begin position="75"/>
        <end position="85"/>
    </location>
</feature>
<dbReference type="PANTHER" id="PTHR33132">
    <property type="entry name" value="OSJNBB0118P14.9 PROTEIN"/>
    <property type="match status" value="1"/>
</dbReference>
<dbReference type="EMBL" id="EF086316">
    <property type="protein sequence ID" value="ABK25587.1"/>
    <property type="molecule type" value="mRNA"/>
</dbReference>
<feature type="compositionally biased region" description="Polar residues" evidence="1">
    <location>
        <begin position="14"/>
        <end position="43"/>
    </location>
</feature>
<dbReference type="AlphaFoldDB" id="A9NY76"/>
<protein>
    <recommendedName>
        <fullName evidence="3">Serine-rich protein-like protein</fullName>
    </recommendedName>
</protein>
<accession>A9NY76</accession>
<dbReference type="OMA" id="RSPSGYW"/>
<organism evidence="2">
    <name type="scientific">Picea sitchensis</name>
    <name type="common">Sitka spruce</name>
    <name type="synonym">Pinus sitchensis</name>
    <dbReference type="NCBI Taxonomy" id="3332"/>
    <lineage>
        <taxon>Eukaryota</taxon>
        <taxon>Viridiplantae</taxon>
        <taxon>Streptophyta</taxon>
        <taxon>Embryophyta</taxon>
        <taxon>Tracheophyta</taxon>
        <taxon>Spermatophyta</taxon>
        <taxon>Pinopsida</taxon>
        <taxon>Pinidae</taxon>
        <taxon>Conifers I</taxon>
        <taxon>Pinales</taxon>
        <taxon>Pinaceae</taxon>
        <taxon>Picea</taxon>
    </lineage>
</organism>
<feature type="compositionally biased region" description="Polar residues" evidence="1">
    <location>
        <begin position="89"/>
        <end position="99"/>
    </location>
</feature>
<sequence>MATLTGDLHGLKLNTESALRSPKSMTTTSSSEDLATNSSSPKSGQRPCLCSPTTHEGSFRCRLHRSPSGYWGKKPMPTTTPTAAANGVINRTDQSVEAQ</sequence>
<proteinExistence type="evidence at transcript level"/>
<evidence type="ECO:0000256" key="1">
    <source>
        <dbReference type="SAM" id="MobiDB-lite"/>
    </source>
</evidence>
<evidence type="ECO:0000313" key="2">
    <source>
        <dbReference type="EMBL" id="ABK25587.1"/>
    </source>
</evidence>
<feature type="region of interest" description="Disordered" evidence="1">
    <location>
        <begin position="1"/>
        <end position="99"/>
    </location>
</feature>
<reference evidence="2" key="1">
    <citation type="journal article" date="2008" name="BMC Genomics">
        <title>A conifer genomics resource of 200,000 spruce (Picea spp.) ESTs and 6,464 high-quality, sequence-finished full-length cDNAs for Sitka spruce (Picea sitchensis).</title>
        <authorList>
            <person name="Ralph S.G."/>
            <person name="Chun H.J."/>
            <person name="Kolosova N."/>
            <person name="Cooper D."/>
            <person name="Oddy C."/>
            <person name="Ritland C.E."/>
            <person name="Kirkpatrick R."/>
            <person name="Moore R."/>
            <person name="Barber S."/>
            <person name="Holt R.A."/>
            <person name="Jones S.J."/>
            <person name="Marra M.A."/>
            <person name="Douglas C.J."/>
            <person name="Ritland K."/>
            <person name="Bohlmann J."/>
        </authorList>
    </citation>
    <scope>NUCLEOTIDE SEQUENCE</scope>
    <source>
        <tissue evidence="2">Bark</tissue>
    </source>
</reference>
<name>A9NY76_PICSI</name>